<dbReference type="EMBL" id="WTPW01000150">
    <property type="protein sequence ID" value="KAF0541699.1"/>
    <property type="molecule type" value="Genomic_DNA"/>
</dbReference>
<organism evidence="1 2">
    <name type="scientific">Gigaspora margarita</name>
    <dbReference type="NCBI Taxonomy" id="4874"/>
    <lineage>
        <taxon>Eukaryota</taxon>
        <taxon>Fungi</taxon>
        <taxon>Fungi incertae sedis</taxon>
        <taxon>Mucoromycota</taxon>
        <taxon>Glomeromycotina</taxon>
        <taxon>Glomeromycetes</taxon>
        <taxon>Diversisporales</taxon>
        <taxon>Gigasporaceae</taxon>
        <taxon>Gigaspora</taxon>
    </lineage>
</organism>
<gene>
    <name evidence="1" type="ORF">F8M41_005189</name>
</gene>
<reference evidence="1 2" key="1">
    <citation type="journal article" date="2019" name="Environ. Microbiol.">
        <title>At the nexus of three kingdoms: the genome of the mycorrhizal fungus Gigaspora margarita provides insights into plant, endobacterial and fungal interactions.</title>
        <authorList>
            <person name="Venice F."/>
            <person name="Ghignone S."/>
            <person name="Salvioli di Fossalunga A."/>
            <person name="Amselem J."/>
            <person name="Novero M."/>
            <person name="Xianan X."/>
            <person name="Sedzielewska Toro K."/>
            <person name="Morin E."/>
            <person name="Lipzen A."/>
            <person name="Grigoriev I.V."/>
            <person name="Henrissat B."/>
            <person name="Martin F.M."/>
            <person name="Bonfante P."/>
        </authorList>
    </citation>
    <scope>NUCLEOTIDE SEQUENCE [LARGE SCALE GENOMIC DNA]</scope>
    <source>
        <strain evidence="1 2">BEG34</strain>
    </source>
</reference>
<evidence type="ECO:0000313" key="2">
    <source>
        <dbReference type="Proteomes" id="UP000439903"/>
    </source>
</evidence>
<comment type="caution">
    <text evidence="1">The sequence shown here is derived from an EMBL/GenBank/DDBJ whole genome shotgun (WGS) entry which is preliminary data.</text>
</comment>
<protein>
    <submittedName>
        <fullName evidence="1">Uncharacterized protein</fullName>
    </submittedName>
</protein>
<dbReference type="Proteomes" id="UP000439903">
    <property type="component" value="Unassembled WGS sequence"/>
</dbReference>
<dbReference type="OrthoDB" id="2434645at2759"/>
<evidence type="ECO:0000313" key="1">
    <source>
        <dbReference type="EMBL" id="KAF0541699.1"/>
    </source>
</evidence>
<sequence length="129" mass="15249">MVKISSYLVSNAKQELHYYGLDLIEKEIQSIFQDFVVFSKVEEESTSDNLDDLNEIMNYSEPDIEHQNLEIENLIVLNNFKLDEEGKILNKELNEEELNREELDHEELDHEKFDESKFSAEFELMLSSI</sequence>
<keyword evidence="2" id="KW-1185">Reference proteome</keyword>
<name>A0A8H4ERS3_GIGMA</name>
<dbReference type="AlphaFoldDB" id="A0A8H4ERS3"/>
<accession>A0A8H4ERS3</accession>
<proteinExistence type="predicted"/>